<dbReference type="RefSeq" id="WP_219749326.1">
    <property type="nucleotide sequence ID" value="NZ_JAHXZN010000005.1"/>
</dbReference>
<dbReference type="Proteomes" id="UP000759103">
    <property type="component" value="Unassembled WGS sequence"/>
</dbReference>
<name>A0ABS7BQS3_9SPHN</name>
<evidence type="ECO:0000313" key="2">
    <source>
        <dbReference type="Proteomes" id="UP000759103"/>
    </source>
</evidence>
<accession>A0ABS7BQS3</accession>
<reference evidence="1 2" key="1">
    <citation type="submission" date="2021-07" db="EMBL/GenBank/DDBJ databases">
        <title>Sphingomonas sp.</title>
        <authorList>
            <person name="Feng G."/>
            <person name="Li J."/>
            <person name="Pan M."/>
        </authorList>
    </citation>
    <scope>NUCLEOTIDE SEQUENCE [LARGE SCALE GENOMIC DNA]</scope>
    <source>
        <strain evidence="1 2">RRHST34</strain>
    </source>
</reference>
<evidence type="ECO:0000313" key="1">
    <source>
        <dbReference type="EMBL" id="MBW6531947.1"/>
    </source>
</evidence>
<gene>
    <name evidence="1" type="ORF">KZ820_14490</name>
</gene>
<protein>
    <submittedName>
        <fullName evidence="1">Uncharacterized protein</fullName>
    </submittedName>
</protein>
<proteinExistence type="predicted"/>
<dbReference type="EMBL" id="JAHXZN010000005">
    <property type="protein sequence ID" value="MBW6531947.1"/>
    <property type="molecule type" value="Genomic_DNA"/>
</dbReference>
<comment type="caution">
    <text evidence="1">The sequence shown here is derived from an EMBL/GenBank/DDBJ whole genome shotgun (WGS) entry which is preliminary data.</text>
</comment>
<keyword evidence="2" id="KW-1185">Reference proteome</keyword>
<organism evidence="1 2">
    <name type="scientific">Sphingomonas citri</name>
    <dbReference type="NCBI Taxonomy" id="2862499"/>
    <lineage>
        <taxon>Bacteria</taxon>
        <taxon>Pseudomonadati</taxon>
        <taxon>Pseudomonadota</taxon>
        <taxon>Alphaproteobacteria</taxon>
        <taxon>Sphingomonadales</taxon>
        <taxon>Sphingomonadaceae</taxon>
        <taxon>Sphingomonas</taxon>
    </lineage>
</organism>
<sequence length="58" mass="6373">MSRQPPELTRDRLLRDLMATVDAGMAKIVPMDAEPGANAVSVTVSFGGKRKRLRDPSY</sequence>